<keyword evidence="11 15" id="KW-0486">Methionine biosynthesis</keyword>
<comment type="similarity">
    <text evidence="4 15 19">Belongs to the homoserine dehydrogenase family.</text>
</comment>
<dbReference type="PIRSF" id="PIRSF036497">
    <property type="entry name" value="HDH_short"/>
    <property type="match status" value="1"/>
</dbReference>
<reference evidence="22 23" key="1">
    <citation type="submission" date="2016-06" db="EMBL/GenBank/DDBJ databases">
        <authorList>
            <person name="Kjaerup R.B."/>
            <person name="Dalgaard T.S."/>
            <person name="Juul-Madsen H.R."/>
        </authorList>
    </citation>
    <scope>NUCLEOTIDE SEQUENCE [LARGE SCALE GENOMIC DNA]</scope>
    <source>
        <strain evidence="22 23">DSM 45577</strain>
    </source>
</reference>
<keyword evidence="15 17" id="KW-0521">NADP</keyword>
<evidence type="ECO:0000256" key="10">
    <source>
        <dbReference type="ARBA" id="ARBA00023053"/>
    </source>
</evidence>
<evidence type="ECO:0000256" key="9">
    <source>
        <dbReference type="ARBA" id="ARBA00023002"/>
    </source>
</evidence>
<comment type="cofactor">
    <cofactor evidence="1">
        <name>a metal cation</name>
        <dbReference type="ChEBI" id="CHEBI:25213"/>
    </cofactor>
</comment>
<evidence type="ECO:0000256" key="15">
    <source>
        <dbReference type="PIRNR" id="PIRNR036497"/>
    </source>
</evidence>
<dbReference type="UniPathway" id="UPA00051">
    <property type="reaction ID" value="UER00465"/>
</dbReference>
<dbReference type="InterPro" id="IPR022697">
    <property type="entry name" value="HDH_short"/>
</dbReference>
<dbReference type="GO" id="GO:0009086">
    <property type="term" value="P:methionine biosynthetic process"/>
    <property type="evidence" value="ECO:0007669"/>
    <property type="project" value="UniProtKB-KW"/>
</dbReference>
<sequence length="383" mass="39689">MPESVASPHPRPPADRPWRLVLAGLGNVGSGVLRILDERAAELRRRHGLEFVLVGVAEHGGAAVDPAGLDLATIRRTVREGRPVAELPGVGRPGLTPAELVTELRPDVLLEATPVNLDDGEPGLGTVRTALALGTHAVLANKGPLALAYEELTGAADLRDGWGLAHRHPGPRLRFSACVAGALPVVNIGARDLAGAGITRIEALFNGTTQSILRAMEAGQGYAEALADAQRRGIAEADPSLDVDGLDAACKLVITVNAVLDQQAKLGDVRVEGIRGVTREAVTAAAERGERIVLLCLAEATDGGFRLSVRPTAVPLTHPLAGLTPDEMGVVYHSDEVDRIVASSLEPGAEPASAAMVRDLLDIAAAASIAATGPLAAREPART</sequence>
<dbReference type="InterPro" id="IPR005106">
    <property type="entry name" value="Asp/hSer_DH_NAD-bd"/>
</dbReference>
<dbReference type="UniPathway" id="UPA00050">
    <property type="reaction ID" value="UER00063"/>
</dbReference>
<dbReference type="GO" id="GO:0004412">
    <property type="term" value="F:homoserine dehydrogenase activity"/>
    <property type="evidence" value="ECO:0007669"/>
    <property type="project" value="UniProtKB-EC"/>
</dbReference>
<dbReference type="Pfam" id="PF03447">
    <property type="entry name" value="NAD_binding_3"/>
    <property type="match status" value="1"/>
</dbReference>
<dbReference type="SUPFAM" id="SSF55347">
    <property type="entry name" value="Glyceraldehyde-3-phosphate dehydrogenase-like, C-terminal domain"/>
    <property type="match status" value="1"/>
</dbReference>
<evidence type="ECO:0000256" key="4">
    <source>
        <dbReference type="ARBA" id="ARBA00006753"/>
    </source>
</evidence>
<feature type="binding site" evidence="17">
    <location>
        <position position="236"/>
    </location>
    <ligand>
        <name>L-homoserine</name>
        <dbReference type="ChEBI" id="CHEBI:57476"/>
    </ligand>
</feature>
<evidence type="ECO:0000256" key="13">
    <source>
        <dbReference type="ARBA" id="ARBA00048841"/>
    </source>
</evidence>
<dbReference type="OrthoDB" id="9808167at2"/>
<keyword evidence="10" id="KW-0915">Sodium</keyword>
<evidence type="ECO:0000256" key="1">
    <source>
        <dbReference type="ARBA" id="ARBA00001920"/>
    </source>
</evidence>
<evidence type="ECO:0000256" key="19">
    <source>
        <dbReference type="RuleBase" id="RU004171"/>
    </source>
</evidence>
<dbReference type="InterPro" id="IPR019811">
    <property type="entry name" value="HDH_CS"/>
</dbReference>
<evidence type="ECO:0000256" key="7">
    <source>
        <dbReference type="ARBA" id="ARBA00022605"/>
    </source>
</evidence>
<dbReference type="PANTHER" id="PTHR43331">
    <property type="entry name" value="HOMOSERINE DEHYDROGENASE"/>
    <property type="match status" value="1"/>
</dbReference>
<evidence type="ECO:0000256" key="14">
    <source>
        <dbReference type="ARBA" id="ARBA00049031"/>
    </source>
</evidence>
<evidence type="ECO:0000256" key="3">
    <source>
        <dbReference type="ARBA" id="ARBA00005062"/>
    </source>
</evidence>
<dbReference type="GO" id="GO:0009088">
    <property type="term" value="P:threonine biosynthetic process"/>
    <property type="evidence" value="ECO:0007669"/>
    <property type="project" value="UniProtKB-UniPathway"/>
</dbReference>
<feature type="binding site" evidence="17">
    <location>
        <begin position="24"/>
        <end position="29"/>
    </location>
    <ligand>
        <name>NADP(+)</name>
        <dbReference type="ChEBI" id="CHEBI:58349"/>
    </ligand>
</feature>
<dbReference type="Pfam" id="PF00742">
    <property type="entry name" value="Homoserine_dh"/>
    <property type="match status" value="1"/>
</dbReference>
<proteinExistence type="inferred from homology"/>
<comment type="catalytic activity">
    <reaction evidence="14">
        <text>L-homoserine + NAD(+) = L-aspartate 4-semialdehyde + NADH + H(+)</text>
        <dbReference type="Rhea" id="RHEA:15757"/>
        <dbReference type="ChEBI" id="CHEBI:15378"/>
        <dbReference type="ChEBI" id="CHEBI:57476"/>
        <dbReference type="ChEBI" id="CHEBI:57540"/>
        <dbReference type="ChEBI" id="CHEBI:57945"/>
        <dbReference type="ChEBI" id="CHEBI:537519"/>
        <dbReference type="EC" id="1.1.1.3"/>
    </reaction>
    <physiologicalReaction direction="right-to-left" evidence="14">
        <dbReference type="Rhea" id="RHEA:15759"/>
    </physiologicalReaction>
</comment>
<evidence type="ECO:0000256" key="5">
    <source>
        <dbReference type="ARBA" id="ARBA00013213"/>
    </source>
</evidence>
<evidence type="ECO:0000313" key="23">
    <source>
        <dbReference type="Proteomes" id="UP000198937"/>
    </source>
</evidence>
<evidence type="ECO:0000256" key="6">
    <source>
        <dbReference type="ARBA" id="ARBA00013376"/>
    </source>
</evidence>
<keyword evidence="9 15" id="KW-0560">Oxidoreductase</keyword>
<dbReference type="InterPro" id="IPR001342">
    <property type="entry name" value="HDH_cat"/>
</dbReference>
<evidence type="ECO:0000256" key="11">
    <source>
        <dbReference type="ARBA" id="ARBA00023167"/>
    </source>
</evidence>
<dbReference type="PROSITE" id="PS01042">
    <property type="entry name" value="HOMOSER_DHGENASE"/>
    <property type="match status" value="1"/>
</dbReference>
<dbReference type="EMBL" id="FMIA01000002">
    <property type="protein sequence ID" value="SCL65635.1"/>
    <property type="molecule type" value="Genomic_DNA"/>
</dbReference>
<comment type="catalytic activity">
    <reaction evidence="13">
        <text>L-homoserine + NADP(+) = L-aspartate 4-semialdehyde + NADPH + H(+)</text>
        <dbReference type="Rhea" id="RHEA:15761"/>
        <dbReference type="ChEBI" id="CHEBI:15378"/>
        <dbReference type="ChEBI" id="CHEBI:57476"/>
        <dbReference type="ChEBI" id="CHEBI:57783"/>
        <dbReference type="ChEBI" id="CHEBI:58349"/>
        <dbReference type="ChEBI" id="CHEBI:537519"/>
        <dbReference type="EC" id="1.1.1.3"/>
    </reaction>
    <physiologicalReaction direction="right-to-left" evidence="13">
        <dbReference type="Rhea" id="RHEA:15763"/>
    </physiologicalReaction>
</comment>
<name>A0A1C6VH62_9ACTN</name>
<dbReference type="GO" id="GO:0050661">
    <property type="term" value="F:NADP binding"/>
    <property type="evidence" value="ECO:0007669"/>
    <property type="project" value="InterPro"/>
</dbReference>
<evidence type="ECO:0000313" key="22">
    <source>
        <dbReference type="EMBL" id="SCL65635.1"/>
    </source>
</evidence>
<evidence type="ECO:0000256" key="16">
    <source>
        <dbReference type="PIRSR" id="PIRSR036497-1"/>
    </source>
</evidence>
<dbReference type="RefSeq" id="WP_091445452.1">
    <property type="nucleotide sequence ID" value="NZ_BMMJ01000003.1"/>
</dbReference>
<keyword evidence="7 15" id="KW-0028">Amino-acid biosynthesis</keyword>
<evidence type="ECO:0000259" key="21">
    <source>
        <dbReference type="Pfam" id="PF03447"/>
    </source>
</evidence>
<dbReference type="Proteomes" id="UP000198937">
    <property type="component" value="Unassembled WGS sequence"/>
</dbReference>
<evidence type="ECO:0000256" key="8">
    <source>
        <dbReference type="ARBA" id="ARBA00022697"/>
    </source>
</evidence>
<evidence type="ECO:0000256" key="17">
    <source>
        <dbReference type="PIRSR" id="PIRSR036497-2"/>
    </source>
</evidence>
<dbReference type="STRING" id="683228.GA0070617_5822"/>
<accession>A0A1C6VH62</accession>
<evidence type="ECO:0000256" key="12">
    <source>
        <dbReference type="ARBA" id="ARBA00044930"/>
    </source>
</evidence>
<dbReference type="AlphaFoldDB" id="A0A1C6VH62"/>
<gene>
    <name evidence="22" type="ORF">GA0070617_5822</name>
</gene>
<dbReference type="Gene3D" id="3.40.50.720">
    <property type="entry name" value="NAD(P)-binding Rossmann-like Domain"/>
    <property type="match status" value="1"/>
</dbReference>
<keyword evidence="8 15" id="KW-0791">Threonine biosynthesis</keyword>
<feature type="domain" description="Homoserine dehydrogenase catalytic" evidence="20">
    <location>
        <begin position="184"/>
        <end position="361"/>
    </location>
</feature>
<evidence type="ECO:0000256" key="18">
    <source>
        <dbReference type="RuleBase" id="RU000579"/>
    </source>
</evidence>
<feature type="binding site" evidence="17">
    <location>
        <position position="142"/>
    </location>
    <ligand>
        <name>NADPH</name>
        <dbReference type="ChEBI" id="CHEBI:57783"/>
    </ligand>
</feature>
<dbReference type="FunFam" id="3.30.360.10:FF:000005">
    <property type="entry name" value="Homoserine dehydrogenase"/>
    <property type="match status" value="1"/>
</dbReference>
<feature type="domain" description="Aspartate/homoserine dehydrogenase NAD-binding" evidence="21">
    <location>
        <begin position="24"/>
        <end position="156"/>
    </location>
</feature>
<evidence type="ECO:0000256" key="2">
    <source>
        <dbReference type="ARBA" id="ARBA00005056"/>
    </source>
</evidence>
<feature type="active site" description="Proton donor" evidence="16">
    <location>
        <position position="251"/>
    </location>
</feature>
<comment type="pathway">
    <text evidence="3 18">Amino-acid biosynthesis; L-methionine biosynthesis via de novo pathway; L-homoserine from L-aspartate: step 3/3.</text>
</comment>
<organism evidence="22 23">
    <name type="scientific">Micromonospora yangpuensis</name>
    <dbReference type="NCBI Taxonomy" id="683228"/>
    <lineage>
        <taxon>Bacteria</taxon>
        <taxon>Bacillati</taxon>
        <taxon>Actinomycetota</taxon>
        <taxon>Actinomycetes</taxon>
        <taxon>Micromonosporales</taxon>
        <taxon>Micromonosporaceae</taxon>
        <taxon>Micromonospora</taxon>
    </lineage>
</organism>
<evidence type="ECO:0000259" key="20">
    <source>
        <dbReference type="Pfam" id="PF00742"/>
    </source>
</evidence>
<dbReference type="EC" id="1.1.1.3" evidence="5 15"/>
<keyword evidence="23" id="KW-1185">Reference proteome</keyword>
<comment type="function">
    <text evidence="12">Catalyzes the conversion of L-aspartate-beta-semialdehyde (L-Asa) to L-homoserine (L-Hse), the third step in the biosynthesis of threonine and methionine from aspartate.</text>
</comment>
<dbReference type="SUPFAM" id="SSF51735">
    <property type="entry name" value="NAD(P)-binding Rossmann-fold domains"/>
    <property type="match status" value="1"/>
</dbReference>
<comment type="pathway">
    <text evidence="2 18">Amino-acid biosynthesis; L-threonine biosynthesis; L-threonine from L-aspartate: step 3/5.</text>
</comment>
<dbReference type="InterPro" id="IPR036291">
    <property type="entry name" value="NAD(P)-bd_dom_sf"/>
</dbReference>
<dbReference type="PANTHER" id="PTHR43331:SF1">
    <property type="entry name" value="HOMOSERINE DEHYDROGENASE"/>
    <property type="match status" value="1"/>
</dbReference>
<dbReference type="Gene3D" id="3.30.360.10">
    <property type="entry name" value="Dihydrodipicolinate Reductase, domain 2"/>
    <property type="match status" value="1"/>
</dbReference>
<protein>
    <recommendedName>
        <fullName evidence="6 15">Homoserine dehydrogenase</fullName>
        <shortName evidence="15">HDH</shortName>
        <ecNumber evidence="5 15">1.1.1.3</ecNumber>
    </recommendedName>
</protein>